<name>A0A2N6SLI2_9LACT</name>
<reference evidence="1 2" key="1">
    <citation type="submission" date="2017-09" db="EMBL/GenBank/DDBJ databases">
        <title>Bacterial strain isolated from the female urinary microbiota.</title>
        <authorList>
            <person name="Thomas-White K."/>
            <person name="Kumar N."/>
            <person name="Forster S."/>
            <person name="Putonti C."/>
            <person name="Lawley T."/>
            <person name="Wolfe A.J."/>
        </authorList>
    </citation>
    <scope>NUCLEOTIDE SEQUENCE [LARGE SCALE GENOMIC DNA]</scope>
    <source>
        <strain evidence="1 2">UMB0852</strain>
    </source>
</reference>
<evidence type="ECO:0008006" key="3">
    <source>
        <dbReference type="Google" id="ProtNLM"/>
    </source>
</evidence>
<accession>A0A2N6SLI2</accession>
<evidence type="ECO:0000313" key="2">
    <source>
        <dbReference type="Proteomes" id="UP000235682"/>
    </source>
</evidence>
<dbReference type="InterPro" id="IPR011990">
    <property type="entry name" value="TPR-like_helical_dom_sf"/>
</dbReference>
<dbReference type="Proteomes" id="UP000235682">
    <property type="component" value="Unassembled WGS sequence"/>
</dbReference>
<comment type="caution">
    <text evidence="1">The sequence shown here is derived from an EMBL/GenBank/DDBJ whole genome shotgun (WGS) entry which is preliminary data.</text>
</comment>
<keyword evidence="2" id="KW-1185">Reference proteome</keyword>
<dbReference type="OrthoDB" id="1707740at2"/>
<dbReference type="RefSeq" id="WP_102227999.1">
    <property type="nucleotide sequence ID" value="NZ_PNFY01000032.1"/>
</dbReference>
<gene>
    <name evidence="1" type="ORF">CJ205_07030</name>
</gene>
<dbReference type="EMBL" id="PNHE01000034">
    <property type="protein sequence ID" value="PMC57947.1"/>
    <property type="molecule type" value="Genomic_DNA"/>
</dbReference>
<protein>
    <recommendedName>
        <fullName evidence="3">Tetratricopeptide repeat protein</fullName>
    </recommendedName>
</protein>
<proteinExistence type="predicted"/>
<evidence type="ECO:0000313" key="1">
    <source>
        <dbReference type="EMBL" id="PMC57947.1"/>
    </source>
</evidence>
<sequence length="322" mass="36978">MTFINKLLTVFKKKSTDLDLKEYKPNNTSTITKEELAVCAAIFSILSAAKLDVSLLRFYKDSAGYVSADILYSLVKFKFTSEERYIILSDSAARSGGFPIEKATMTEGGTDYLRAYFNAPSDLFEAKAYIVSKYYECYQSYLDYRPHIDPTKLEKNMKEYFKEGVVLTEDEAARLLQESKGISSIFEKKASAVSNTSIKVSDLNINPKHNRVSLLKVKNLNDWKKGFDAGYPIYMKGEKIRKQGQVKEAIALFDKARYNGYSANALYWSYALAYRKLKDYENEIAILQEGLYREDIGLDDKKRSRYEARQQKAIELLLKNRK</sequence>
<organism evidence="1 2">
    <name type="scientific">Dolosicoccus paucivorans</name>
    <dbReference type="NCBI Taxonomy" id="84521"/>
    <lineage>
        <taxon>Bacteria</taxon>
        <taxon>Bacillati</taxon>
        <taxon>Bacillota</taxon>
        <taxon>Bacilli</taxon>
        <taxon>Lactobacillales</taxon>
        <taxon>Aerococcaceae</taxon>
        <taxon>Dolosicoccus</taxon>
    </lineage>
</organism>
<dbReference type="SUPFAM" id="SSF48452">
    <property type="entry name" value="TPR-like"/>
    <property type="match status" value="1"/>
</dbReference>
<dbReference type="AlphaFoldDB" id="A0A2N6SLI2"/>